<name>A0ACC0A8Z5_CATRO</name>
<reference evidence="2" key="1">
    <citation type="journal article" date="2023" name="Nat. Plants">
        <title>Single-cell RNA sequencing provides a high-resolution roadmap for understanding the multicellular compartmentation of specialized metabolism.</title>
        <authorList>
            <person name="Sun S."/>
            <person name="Shen X."/>
            <person name="Li Y."/>
            <person name="Li Y."/>
            <person name="Wang S."/>
            <person name="Li R."/>
            <person name="Zhang H."/>
            <person name="Shen G."/>
            <person name="Guo B."/>
            <person name="Wei J."/>
            <person name="Xu J."/>
            <person name="St-Pierre B."/>
            <person name="Chen S."/>
            <person name="Sun C."/>
        </authorList>
    </citation>
    <scope>NUCLEOTIDE SEQUENCE [LARGE SCALE GENOMIC DNA]</scope>
</reference>
<proteinExistence type="predicted"/>
<dbReference type="EMBL" id="CM044706">
    <property type="protein sequence ID" value="KAI5657294.1"/>
    <property type="molecule type" value="Genomic_DNA"/>
</dbReference>
<dbReference type="Proteomes" id="UP001060085">
    <property type="component" value="Linkage Group LG06"/>
</dbReference>
<comment type="caution">
    <text evidence="1">The sequence shown here is derived from an EMBL/GenBank/DDBJ whole genome shotgun (WGS) entry which is preliminary data.</text>
</comment>
<evidence type="ECO:0000313" key="2">
    <source>
        <dbReference type="Proteomes" id="UP001060085"/>
    </source>
</evidence>
<accession>A0ACC0A8Z5</accession>
<gene>
    <name evidence="1" type="ORF">M9H77_26087</name>
</gene>
<organism evidence="1 2">
    <name type="scientific">Catharanthus roseus</name>
    <name type="common">Madagascar periwinkle</name>
    <name type="synonym">Vinca rosea</name>
    <dbReference type="NCBI Taxonomy" id="4058"/>
    <lineage>
        <taxon>Eukaryota</taxon>
        <taxon>Viridiplantae</taxon>
        <taxon>Streptophyta</taxon>
        <taxon>Embryophyta</taxon>
        <taxon>Tracheophyta</taxon>
        <taxon>Spermatophyta</taxon>
        <taxon>Magnoliopsida</taxon>
        <taxon>eudicotyledons</taxon>
        <taxon>Gunneridae</taxon>
        <taxon>Pentapetalae</taxon>
        <taxon>asterids</taxon>
        <taxon>lamiids</taxon>
        <taxon>Gentianales</taxon>
        <taxon>Apocynaceae</taxon>
        <taxon>Rauvolfioideae</taxon>
        <taxon>Vinceae</taxon>
        <taxon>Catharanthinae</taxon>
        <taxon>Catharanthus</taxon>
    </lineage>
</organism>
<protein>
    <submittedName>
        <fullName evidence="1">Uncharacterized protein</fullName>
    </submittedName>
</protein>
<evidence type="ECO:0000313" key="1">
    <source>
        <dbReference type="EMBL" id="KAI5657294.1"/>
    </source>
</evidence>
<sequence length="182" mass="20461">MVLCLPSVSSPTVVQHDGSSCSRRKRLYFDKFLHPLIEILRNLGVVLQNYDGLFSKYIYILGLWSLIARMLRSLAPLKVPISLRKSGCVHNNQKIKTQSSNHLIAMDQGLWSLIACMLRSLATSKSPHLFEEIRPPCRSSKYYWCMIRGAENIRIIMVEIETAKGAHQWSVSISGGSSQGLG</sequence>
<keyword evidence="2" id="KW-1185">Reference proteome</keyword>